<proteinExistence type="predicted"/>
<sequence length="442" mass="50411">MVNAHDELEKKLEDSNAKPISLPLEFLKAITSDFSTENVLGEGAFGVVYKGVLRSGKIIAVKKLFEICLKEETFQNEARYHMGIRHQNVVQFLGYCAESRWEAIEMPTGSGKHIFAEIPKRFLCFEYVSNKSLEKHISVESLGLEWNMRYKIIKGIGDVDFLGLEWNMRYNIIKGICNGLQYLHDECCIIHLDLKPENILMDTTMKPKIADFGLSRFFGDQQTRTVTANPTGTRGYMAPEYLIRGVVSKKADIFSLGVIIIEIITGRRDYPYFQQDRPDITIRSFQQFTEKVIGSWMNKLIISTPKNKLLGIYAQQLRRCISIALRCVHPSMERRPAAKDIIQTFNAVDQMQIMIKTLTSNTITLEVEISDTIEDVKAKIQHKEGSPAHTFGCTFAGKQLEEDRTVAYYNIQKGSTLHLAVNLTAYVPPFLQEFRARPSQFV</sequence>
<evidence type="ECO:0000313" key="1">
    <source>
        <dbReference type="EnsemblPlants" id="AVESA.00010b.r2.2AG0261110.2.CDS"/>
    </source>
</evidence>
<dbReference type="Proteomes" id="UP001732700">
    <property type="component" value="Chromosome 2A"/>
</dbReference>
<dbReference type="EnsemblPlants" id="AVESA.00010b.r2.2AG0261110.2">
    <property type="protein sequence ID" value="AVESA.00010b.r2.2AG0261110.2.CDS"/>
    <property type="gene ID" value="AVESA.00010b.r2.2AG0261110"/>
</dbReference>
<accession>A0ACD5UIH2</accession>
<keyword evidence="2" id="KW-1185">Reference proteome</keyword>
<evidence type="ECO:0000313" key="2">
    <source>
        <dbReference type="Proteomes" id="UP001732700"/>
    </source>
</evidence>
<protein>
    <submittedName>
        <fullName evidence="1">Uncharacterized protein</fullName>
    </submittedName>
</protein>
<organism evidence="1 2">
    <name type="scientific">Avena sativa</name>
    <name type="common">Oat</name>
    <dbReference type="NCBI Taxonomy" id="4498"/>
    <lineage>
        <taxon>Eukaryota</taxon>
        <taxon>Viridiplantae</taxon>
        <taxon>Streptophyta</taxon>
        <taxon>Embryophyta</taxon>
        <taxon>Tracheophyta</taxon>
        <taxon>Spermatophyta</taxon>
        <taxon>Magnoliopsida</taxon>
        <taxon>Liliopsida</taxon>
        <taxon>Poales</taxon>
        <taxon>Poaceae</taxon>
        <taxon>BOP clade</taxon>
        <taxon>Pooideae</taxon>
        <taxon>Poodae</taxon>
        <taxon>Poeae</taxon>
        <taxon>Poeae Chloroplast Group 1 (Aveneae type)</taxon>
        <taxon>Aveninae</taxon>
        <taxon>Avena</taxon>
    </lineage>
</organism>
<reference evidence="1" key="1">
    <citation type="submission" date="2021-05" db="EMBL/GenBank/DDBJ databases">
        <authorList>
            <person name="Scholz U."/>
            <person name="Mascher M."/>
            <person name="Fiebig A."/>
        </authorList>
    </citation>
    <scope>NUCLEOTIDE SEQUENCE [LARGE SCALE GENOMIC DNA]</scope>
</reference>
<name>A0ACD5UIH2_AVESA</name>
<reference evidence="1" key="2">
    <citation type="submission" date="2025-09" db="UniProtKB">
        <authorList>
            <consortium name="EnsemblPlants"/>
        </authorList>
    </citation>
    <scope>IDENTIFICATION</scope>
</reference>